<protein>
    <recommendedName>
        <fullName evidence="3">Response regulatory domain-containing protein</fullName>
    </recommendedName>
</protein>
<dbReference type="Pfam" id="PF22233">
    <property type="entry name" value="PhyR_sigma-like"/>
    <property type="match status" value="1"/>
</dbReference>
<dbReference type="PANTHER" id="PTHR44591:SF3">
    <property type="entry name" value="RESPONSE REGULATORY DOMAIN-CONTAINING PROTEIN"/>
    <property type="match status" value="1"/>
</dbReference>
<proteinExistence type="predicted"/>
<dbReference type="SUPFAM" id="SSF52172">
    <property type="entry name" value="CheY-like"/>
    <property type="match status" value="1"/>
</dbReference>
<reference evidence="4 5" key="1">
    <citation type="submission" date="2016-05" db="EMBL/GenBank/DDBJ databases">
        <title>Compelete Genome Sequence of Bacteriochlorophyll-Synthesizing Bacterium Porphyrobacter neustonensis DSM 9434.</title>
        <authorList>
            <person name="Shi X.-L."/>
            <person name="Wu Y.-H."/>
            <person name="Cheng H."/>
            <person name="Xu L."/>
            <person name="Zhang X.-Q."/>
            <person name="Wang C.-S."/>
            <person name="Xu X.-W."/>
        </authorList>
    </citation>
    <scope>NUCLEOTIDE SEQUENCE [LARGE SCALE GENOMIC DNA]</scope>
    <source>
        <strain evidence="4 5">DSM 9434</strain>
    </source>
</reference>
<name>A0A192D2B5_9SPHN</name>
<dbReference type="SMART" id="SM00448">
    <property type="entry name" value="REC"/>
    <property type="match status" value="1"/>
</dbReference>
<dbReference type="Proteomes" id="UP000078263">
    <property type="component" value="Chromosome"/>
</dbReference>
<dbReference type="Pfam" id="PF00072">
    <property type="entry name" value="Response_reg"/>
    <property type="match status" value="1"/>
</dbReference>
<dbReference type="InterPro" id="IPR053867">
    <property type="entry name" value="PhyR_sigma4"/>
</dbReference>
<evidence type="ECO:0000313" key="5">
    <source>
        <dbReference type="Proteomes" id="UP000078263"/>
    </source>
</evidence>
<dbReference type="GO" id="GO:0000160">
    <property type="term" value="P:phosphorelay signal transduction system"/>
    <property type="evidence" value="ECO:0007669"/>
    <property type="project" value="InterPro"/>
</dbReference>
<dbReference type="Gene3D" id="3.40.50.2300">
    <property type="match status" value="1"/>
</dbReference>
<dbReference type="Pfam" id="PF22029">
    <property type="entry name" value="PhyR_sigma2"/>
    <property type="match status" value="1"/>
</dbReference>
<dbReference type="Gene3D" id="1.20.140.160">
    <property type="match status" value="1"/>
</dbReference>
<gene>
    <name evidence="4" type="ORF">A9D12_03365</name>
</gene>
<keyword evidence="1 2" id="KW-0597">Phosphoprotein</keyword>
<feature type="domain" description="Response regulatory" evidence="3">
    <location>
        <begin position="133"/>
        <end position="246"/>
    </location>
</feature>
<evidence type="ECO:0000313" key="4">
    <source>
        <dbReference type="EMBL" id="ANK12131.1"/>
    </source>
</evidence>
<dbReference type="InterPro" id="IPR050595">
    <property type="entry name" value="Bact_response_regulator"/>
</dbReference>
<dbReference type="EMBL" id="CP016033">
    <property type="protein sequence ID" value="ANK12131.1"/>
    <property type="molecule type" value="Genomic_DNA"/>
</dbReference>
<dbReference type="InterPro" id="IPR053866">
    <property type="entry name" value="PhyR_sigma2"/>
</dbReference>
<dbReference type="InterPro" id="IPR013324">
    <property type="entry name" value="RNA_pol_sigma_r3/r4-like"/>
</dbReference>
<sequence length="259" mass="28129">MSSFQAAIAAELPYLRRYARTLTGSQSIGDSAVRETLQAMIAAPDEIDEDAPVRVELYRVFHRIWSDSSLRSIDMPGAIVGSLPRRLRKALLLTTIEGFSVEETAQILDMNTAEVDDFVTQARSAIHSMLSARIMIIEDEAIIALHLKSLMMSMGNDVAAIVRTESEAIATAAQVEPELILADVNLADGSSGIDAVRHILTTMTVPVIFITAFPEKLLTGEGDEPAYVISKPFNPDNVVATVWQALLVSRETAAMAEAD</sequence>
<dbReference type="KEGG" id="pns:A9D12_03365"/>
<dbReference type="PANTHER" id="PTHR44591">
    <property type="entry name" value="STRESS RESPONSE REGULATOR PROTEIN 1"/>
    <property type="match status" value="1"/>
</dbReference>
<dbReference type="AlphaFoldDB" id="A0A192D2B5"/>
<dbReference type="InterPro" id="IPR011006">
    <property type="entry name" value="CheY-like_superfamily"/>
</dbReference>
<evidence type="ECO:0000256" key="1">
    <source>
        <dbReference type="ARBA" id="ARBA00022553"/>
    </source>
</evidence>
<organism evidence="4 5">
    <name type="scientific">Erythrobacter neustonensis</name>
    <dbReference type="NCBI Taxonomy" id="1112"/>
    <lineage>
        <taxon>Bacteria</taxon>
        <taxon>Pseudomonadati</taxon>
        <taxon>Pseudomonadota</taxon>
        <taxon>Alphaproteobacteria</taxon>
        <taxon>Sphingomonadales</taxon>
        <taxon>Erythrobacteraceae</taxon>
        <taxon>Erythrobacter/Porphyrobacter group</taxon>
        <taxon>Erythrobacter</taxon>
    </lineage>
</organism>
<dbReference type="NCBIfam" id="NF006623">
    <property type="entry name" value="PRK09191.1"/>
    <property type="match status" value="1"/>
</dbReference>
<dbReference type="InterPro" id="IPR001789">
    <property type="entry name" value="Sig_transdc_resp-reg_receiver"/>
</dbReference>
<dbReference type="OrthoDB" id="9786101at2"/>
<accession>A0A192D2B5</accession>
<evidence type="ECO:0000259" key="3">
    <source>
        <dbReference type="PROSITE" id="PS50110"/>
    </source>
</evidence>
<dbReference type="RefSeq" id="WP_068349778.1">
    <property type="nucleotide sequence ID" value="NZ_CP016033.1"/>
</dbReference>
<feature type="modified residue" description="4-aspartylphosphate" evidence="2">
    <location>
        <position position="183"/>
    </location>
</feature>
<dbReference type="STRING" id="1112.A9D12_03365"/>
<dbReference type="SUPFAM" id="SSF88659">
    <property type="entry name" value="Sigma3 and sigma4 domains of RNA polymerase sigma factors"/>
    <property type="match status" value="1"/>
</dbReference>
<evidence type="ECO:0000256" key="2">
    <source>
        <dbReference type="PROSITE-ProRule" id="PRU00169"/>
    </source>
</evidence>
<keyword evidence="5" id="KW-1185">Reference proteome</keyword>
<dbReference type="PROSITE" id="PS50110">
    <property type="entry name" value="RESPONSE_REGULATORY"/>
    <property type="match status" value="1"/>
</dbReference>